<sequence>MSTRGRGKWTATRPRRTRRGKEAASTRCLHVVDILDAYTPWDSAPANDDVAVPRRAAARLGPTGPRLRIVSEAGS</sequence>
<reference evidence="2" key="2">
    <citation type="submission" date="2021-08" db="EMBL/GenBank/DDBJ databases">
        <authorList>
            <person name="Tani A."/>
            <person name="Ola A."/>
            <person name="Ogura Y."/>
            <person name="Katsura K."/>
            <person name="Hayashi T."/>
        </authorList>
    </citation>
    <scope>NUCLEOTIDE SEQUENCE</scope>
    <source>
        <strain evidence="2">DSM 17168</strain>
    </source>
</reference>
<keyword evidence="3" id="KW-1185">Reference proteome</keyword>
<dbReference type="EMBL" id="BPQQ01000031">
    <property type="protein sequence ID" value="GJE00972.1"/>
    <property type="molecule type" value="Genomic_DNA"/>
</dbReference>
<accession>A0ABQ4SCL9</accession>
<feature type="region of interest" description="Disordered" evidence="1">
    <location>
        <begin position="1"/>
        <end position="24"/>
    </location>
</feature>
<evidence type="ECO:0000313" key="3">
    <source>
        <dbReference type="Proteomes" id="UP001055153"/>
    </source>
</evidence>
<evidence type="ECO:0000256" key="1">
    <source>
        <dbReference type="SAM" id="MobiDB-lite"/>
    </source>
</evidence>
<reference evidence="2" key="1">
    <citation type="journal article" date="2021" name="Front. Microbiol.">
        <title>Comprehensive Comparative Genomics and Phenotyping of Methylobacterium Species.</title>
        <authorList>
            <person name="Alessa O."/>
            <person name="Ogura Y."/>
            <person name="Fujitani Y."/>
            <person name="Takami H."/>
            <person name="Hayashi T."/>
            <person name="Sahin N."/>
            <person name="Tani A."/>
        </authorList>
    </citation>
    <scope>NUCLEOTIDE SEQUENCE</scope>
    <source>
        <strain evidence="2">DSM 17168</strain>
    </source>
</reference>
<dbReference type="Proteomes" id="UP001055153">
    <property type="component" value="Unassembled WGS sequence"/>
</dbReference>
<protein>
    <submittedName>
        <fullName evidence="2">Uncharacterized protein</fullName>
    </submittedName>
</protein>
<evidence type="ECO:0000313" key="2">
    <source>
        <dbReference type="EMBL" id="GJE00972.1"/>
    </source>
</evidence>
<name>A0ABQ4SCL9_9HYPH</name>
<comment type="caution">
    <text evidence="2">The sequence shown here is derived from an EMBL/GenBank/DDBJ whole genome shotgun (WGS) entry which is preliminary data.</text>
</comment>
<organism evidence="2 3">
    <name type="scientific">Methylobacterium isbiliense</name>
    <dbReference type="NCBI Taxonomy" id="315478"/>
    <lineage>
        <taxon>Bacteria</taxon>
        <taxon>Pseudomonadati</taxon>
        <taxon>Pseudomonadota</taxon>
        <taxon>Alphaproteobacteria</taxon>
        <taxon>Hyphomicrobiales</taxon>
        <taxon>Methylobacteriaceae</taxon>
        <taxon>Methylobacterium</taxon>
    </lineage>
</organism>
<proteinExistence type="predicted"/>
<gene>
    <name evidence="2" type="ORF">GMJLKIPL_2900</name>
</gene>